<gene>
    <name evidence="2" type="ORF">LXM26_22980</name>
</gene>
<accession>A0A9X1PRN1</accession>
<proteinExistence type="predicted"/>
<dbReference type="RefSeq" id="WP_234657334.1">
    <property type="nucleotide sequence ID" value="NZ_CP094997.1"/>
</dbReference>
<organism evidence="2 3">
    <name type="scientific">Dyadobacter chenwenxiniae</name>
    <dbReference type="NCBI Taxonomy" id="2906456"/>
    <lineage>
        <taxon>Bacteria</taxon>
        <taxon>Pseudomonadati</taxon>
        <taxon>Bacteroidota</taxon>
        <taxon>Cytophagia</taxon>
        <taxon>Cytophagales</taxon>
        <taxon>Spirosomataceae</taxon>
        <taxon>Dyadobacter</taxon>
    </lineage>
</organism>
<reference evidence="2" key="1">
    <citation type="submission" date="2021-12" db="EMBL/GenBank/DDBJ databases">
        <title>Novel species in genus Dyadobacter.</title>
        <authorList>
            <person name="Ma C."/>
        </authorList>
    </citation>
    <scope>NUCLEOTIDE SEQUENCE</scope>
    <source>
        <strain evidence="2">LJ419</strain>
    </source>
</reference>
<protein>
    <submittedName>
        <fullName evidence="2">Glycosyltransferase</fullName>
    </submittedName>
</protein>
<dbReference type="Gene3D" id="3.90.550.10">
    <property type="entry name" value="Spore Coat Polysaccharide Biosynthesis Protein SpsA, Chain A"/>
    <property type="match status" value="1"/>
</dbReference>
<dbReference type="AlphaFoldDB" id="A0A9X1PRN1"/>
<evidence type="ECO:0000313" key="2">
    <source>
        <dbReference type="EMBL" id="MCF0064398.1"/>
    </source>
</evidence>
<feature type="domain" description="Glycosyltransferase 2-like" evidence="1">
    <location>
        <begin position="8"/>
        <end position="131"/>
    </location>
</feature>
<comment type="caution">
    <text evidence="2">The sequence shown here is derived from an EMBL/GenBank/DDBJ whole genome shotgun (WGS) entry which is preliminary data.</text>
</comment>
<dbReference type="Gene3D" id="3.40.50.2000">
    <property type="entry name" value="Glycogen Phosphorylase B"/>
    <property type="match status" value="1"/>
</dbReference>
<dbReference type="InterPro" id="IPR050834">
    <property type="entry name" value="Glycosyltransf_2"/>
</dbReference>
<dbReference type="Proteomes" id="UP001139000">
    <property type="component" value="Unassembled WGS sequence"/>
</dbReference>
<dbReference type="SUPFAM" id="SSF53448">
    <property type="entry name" value="Nucleotide-diphospho-sugar transferases"/>
    <property type="match status" value="1"/>
</dbReference>
<evidence type="ECO:0000313" key="3">
    <source>
        <dbReference type="Proteomes" id="UP001139000"/>
    </source>
</evidence>
<sequence length="645" mass="75122">MSKEKKISVIIPVYNQALFISRAIRSVQKQTFGKWEIIVVNDGSSDQVEGVVNMFRLEDDRISYLKNERNEGLGYSLNKGIEHARYDMIAYLPADDVYFEDHLYYLVEALDKNPDAILTYSGVKYNYRDTGHTSQGKTSLAKVPERSLQLVQVMHRKVDMRWVEREQLTTADLDQMYWNKLNPLGDFVATLKITAEWVSHPLQRHQFFNEFAGGGIYRYKEYYNVKHRIRFESQSGSYIDEFKDYSILEDKVVNLDGEPLKILLVGELAYNAQRICALERMGHKLYGLWIDKPFFYNTIGPLPFGNVEDIPKSNWKEKVKEIKPDVIYALLNFSAVPLAHEVLVDNPGIPFVWHFKESPFYCRQQGTWNQLVELYQKSDGQIYINEETRLWFEQFLMFTNEPLVHILDGDLPPNYYFKDQRSELLSDSVDGVHTVVSGRPFGLQPDDIQALAAQDIHLHFYGDYHHRSYKNWLDKSFALAPEHLHIYRNCTPDEWTAEFSKYDAGWLHVFESSNSGELMKAEWLDLNYPARMSTLAAAGLPMIQRNNLKHTVASQTITNKLGVGIFYESFEELGERLRDQVYMRRIRENCWGSRAHFSFEHHVHGLVNFFKRVIRRKHASDSPEPFRNTAKYPNEQSVLIAPTAA</sequence>
<evidence type="ECO:0000259" key="1">
    <source>
        <dbReference type="Pfam" id="PF00535"/>
    </source>
</evidence>
<dbReference type="PANTHER" id="PTHR43685:SF2">
    <property type="entry name" value="GLYCOSYLTRANSFERASE 2-LIKE DOMAIN-CONTAINING PROTEIN"/>
    <property type="match status" value="1"/>
</dbReference>
<dbReference type="CDD" id="cd00761">
    <property type="entry name" value="Glyco_tranf_GTA_type"/>
    <property type="match status" value="1"/>
</dbReference>
<dbReference type="PANTHER" id="PTHR43685">
    <property type="entry name" value="GLYCOSYLTRANSFERASE"/>
    <property type="match status" value="1"/>
</dbReference>
<dbReference type="Pfam" id="PF00535">
    <property type="entry name" value="Glycos_transf_2"/>
    <property type="match status" value="1"/>
</dbReference>
<dbReference type="InterPro" id="IPR029044">
    <property type="entry name" value="Nucleotide-diphossugar_trans"/>
</dbReference>
<dbReference type="InterPro" id="IPR001173">
    <property type="entry name" value="Glyco_trans_2-like"/>
</dbReference>
<name>A0A9X1PRN1_9BACT</name>
<keyword evidence="3" id="KW-1185">Reference proteome</keyword>
<dbReference type="EMBL" id="JAJTTC010000007">
    <property type="protein sequence ID" value="MCF0064398.1"/>
    <property type="molecule type" value="Genomic_DNA"/>
</dbReference>